<keyword evidence="1" id="KW-0472">Membrane</keyword>
<evidence type="ECO:0000313" key="2">
    <source>
        <dbReference type="EMBL" id="SVB86091.1"/>
    </source>
</evidence>
<feature type="transmembrane region" description="Helical" evidence="1">
    <location>
        <begin position="12"/>
        <end position="34"/>
    </location>
</feature>
<evidence type="ECO:0000256" key="1">
    <source>
        <dbReference type="SAM" id="Phobius"/>
    </source>
</evidence>
<dbReference type="AlphaFoldDB" id="A0A382HHV7"/>
<organism evidence="2">
    <name type="scientific">marine metagenome</name>
    <dbReference type="NCBI Taxonomy" id="408172"/>
    <lineage>
        <taxon>unclassified sequences</taxon>
        <taxon>metagenomes</taxon>
        <taxon>ecological metagenomes</taxon>
    </lineage>
</organism>
<dbReference type="InterPro" id="IPR027560">
    <property type="entry name" value="PEFG-CTERM"/>
</dbReference>
<accession>A0A382HHV7</accession>
<keyword evidence="1" id="KW-0812">Transmembrane</keyword>
<sequence length="463" mass="52412">KSYENEFCPAWHRLNIFIFLISILPIIIITPVFANAEVYIPDHEYVGFYDHDGVYTVIGGIKNTEMYPVIPTISVSVNDGDHVFSDEYEFSPIMPAQMLPLKLKIPQITSENPILEPPNISYARTDYKFEGGYVLYDDSLILQDDGRMTGKIKNGGDKTFQNFRVYALIKDENQNILDVASSQKFDMMRPGEVLEFEMVPHHKIVNQIDLYSCFAFGDESILPLNADRNGEKYTFRYESGTWFKDGSFNSDSTELELYALNSFVAELNASFEFPQSSINEEFEVYLDDDKVSNIQSLDEMGNWHVYFTVPGFYQGDVTIKGFHEPDGTVEVPEEIDLSEVVYTEITTGQVTSVIAHTNEDSLVISLESSKDGILSVTTSDFLIRPFNDGSFFILVDNEKTDLFKYENKILTIPYTAGTEKIEIQGSYVIPEFGTVAIFVLTASIISIIVLAKKHSLSYSLSNF</sequence>
<dbReference type="EMBL" id="UINC01060993">
    <property type="protein sequence ID" value="SVB86091.1"/>
    <property type="molecule type" value="Genomic_DNA"/>
</dbReference>
<gene>
    <name evidence="2" type="ORF">METZ01_LOCUS238945</name>
</gene>
<reference evidence="2" key="1">
    <citation type="submission" date="2018-05" db="EMBL/GenBank/DDBJ databases">
        <authorList>
            <person name="Lanie J.A."/>
            <person name="Ng W.-L."/>
            <person name="Kazmierczak K.M."/>
            <person name="Andrzejewski T.M."/>
            <person name="Davidsen T.M."/>
            <person name="Wayne K.J."/>
            <person name="Tettelin H."/>
            <person name="Glass J.I."/>
            <person name="Rusch D."/>
            <person name="Podicherti R."/>
            <person name="Tsui H.-C.T."/>
            <person name="Winkler M.E."/>
        </authorList>
    </citation>
    <scope>NUCLEOTIDE SEQUENCE</scope>
</reference>
<evidence type="ECO:0008006" key="3">
    <source>
        <dbReference type="Google" id="ProtNLM"/>
    </source>
</evidence>
<protein>
    <recommendedName>
        <fullName evidence="3">PEFG-CTERM sorting domain-containing protein</fullName>
    </recommendedName>
</protein>
<name>A0A382HHV7_9ZZZZ</name>
<feature type="non-terminal residue" evidence="2">
    <location>
        <position position="1"/>
    </location>
</feature>
<feature type="transmembrane region" description="Helical" evidence="1">
    <location>
        <begin position="432"/>
        <end position="451"/>
    </location>
</feature>
<dbReference type="NCBIfam" id="TIGR04296">
    <property type="entry name" value="PEFG-CTERM"/>
    <property type="match status" value="1"/>
</dbReference>
<keyword evidence="1" id="KW-1133">Transmembrane helix</keyword>
<proteinExistence type="predicted"/>